<dbReference type="GO" id="GO:0016747">
    <property type="term" value="F:acyltransferase activity, transferring groups other than amino-acyl groups"/>
    <property type="evidence" value="ECO:0007669"/>
    <property type="project" value="InterPro"/>
</dbReference>
<reference evidence="3 4" key="1">
    <citation type="submission" date="2023-11" db="EMBL/GenBank/DDBJ databases">
        <title>Dfirmibasis_genome.</title>
        <authorList>
            <person name="Edelbroek B."/>
            <person name="Kjellin J."/>
            <person name="Jerlstrom-Hultqvist J."/>
            <person name="Soderbom F."/>
        </authorList>
    </citation>
    <scope>NUCLEOTIDE SEQUENCE [LARGE SCALE GENOMIC DNA]</scope>
    <source>
        <strain evidence="3 4">TNS-C-14</strain>
    </source>
</reference>
<feature type="domain" description="N-acetyltransferase" evidence="2">
    <location>
        <begin position="117"/>
        <end position="274"/>
    </location>
</feature>
<organism evidence="3 4">
    <name type="scientific">Dictyostelium firmibasis</name>
    <dbReference type="NCBI Taxonomy" id="79012"/>
    <lineage>
        <taxon>Eukaryota</taxon>
        <taxon>Amoebozoa</taxon>
        <taxon>Evosea</taxon>
        <taxon>Eumycetozoa</taxon>
        <taxon>Dictyostelia</taxon>
        <taxon>Dictyosteliales</taxon>
        <taxon>Dictyosteliaceae</taxon>
        <taxon>Dictyostelium</taxon>
    </lineage>
</organism>
<dbReference type="AlphaFoldDB" id="A0AAN7TYW9"/>
<dbReference type="PROSITE" id="PS51186">
    <property type="entry name" value="GNAT"/>
    <property type="match status" value="1"/>
</dbReference>
<evidence type="ECO:0000256" key="1">
    <source>
        <dbReference type="SAM" id="MobiDB-lite"/>
    </source>
</evidence>
<gene>
    <name evidence="3" type="ORF">RB653_001679</name>
</gene>
<dbReference type="PANTHER" id="PTHR43610">
    <property type="entry name" value="BLL6696 PROTEIN"/>
    <property type="match status" value="1"/>
</dbReference>
<dbReference type="PANTHER" id="PTHR43610:SF1">
    <property type="entry name" value="N-ACETYLTRANSFERASE DOMAIN-CONTAINING PROTEIN"/>
    <property type="match status" value="1"/>
</dbReference>
<dbReference type="InterPro" id="IPR000182">
    <property type="entry name" value="GNAT_dom"/>
</dbReference>
<name>A0AAN7TYW9_9MYCE</name>
<evidence type="ECO:0000259" key="2">
    <source>
        <dbReference type="PROSITE" id="PS51186"/>
    </source>
</evidence>
<feature type="region of interest" description="Disordered" evidence="1">
    <location>
        <begin position="48"/>
        <end position="76"/>
    </location>
</feature>
<keyword evidence="4" id="KW-1185">Reference proteome</keyword>
<dbReference type="InterPro" id="IPR016181">
    <property type="entry name" value="Acyl_CoA_acyltransferase"/>
</dbReference>
<evidence type="ECO:0000313" key="3">
    <source>
        <dbReference type="EMBL" id="KAK5581642.1"/>
    </source>
</evidence>
<protein>
    <recommendedName>
        <fullName evidence="2">N-acetyltransferase domain-containing protein</fullName>
    </recommendedName>
</protein>
<proteinExistence type="predicted"/>
<feature type="compositionally biased region" description="Pro residues" evidence="1">
    <location>
        <begin position="56"/>
        <end position="67"/>
    </location>
</feature>
<comment type="caution">
    <text evidence="3">The sequence shown here is derived from an EMBL/GenBank/DDBJ whole genome shotgun (WGS) entry which is preliminary data.</text>
</comment>
<dbReference type="EMBL" id="JAVFKY010000002">
    <property type="protein sequence ID" value="KAK5581642.1"/>
    <property type="molecule type" value="Genomic_DNA"/>
</dbReference>
<evidence type="ECO:0000313" key="4">
    <source>
        <dbReference type="Proteomes" id="UP001344447"/>
    </source>
</evidence>
<accession>A0AAN7TYW9</accession>
<dbReference type="Gene3D" id="3.40.630.30">
    <property type="match status" value="1"/>
</dbReference>
<dbReference type="Proteomes" id="UP001344447">
    <property type="component" value="Unassembled WGS sequence"/>
</dbReference>
<dbReference type="SUPFAM" id="SSF55729">
    <property type="entry name" value="Acyl-CoA N-acyltransferases (Nat)"/>
    <property type="match status" value="1"/>
</dbReference>
<dbReference type="Pfam" id="PF13302">
    <property type="entry name" value="Acetyltransf_3"/>
    <property type="match status" value="1"/>
</dbReference>
<sequence length="299" mass="33864">MFKTNKLINKISLHSFILPTHVKRLSMIKSEGITHRFFNSSNISNSAINNSTILSPTPPPPPPPPPSSSSTTTTTSTNFINNIQNINTTKVEKQQILITPNDDNKILNIPTLIGNLVTLRPLSRNDREGLLEASKEGELHSFKLTIVPGPNTIDKYLDVAFTTPSTMPFAIINNKTGSIIGTTRYWKVDTNNRKLEIGHTWLSLLSQKTGINTECKYLLLKYAFEEMNSVRVQFTTDQLNEKSRNAILRVGAKFEGVVRHERIMPDGRKRNSLRFSIIDSEWDSVKLNLEKMMNKNYHK</sequence>